<dbReference type="SUPFAM" id="SSF49777">
    <property type="entry name" value="PEBP-like"/>
    <property type="match status" value="1"/>
</dbReference>
<organism evidence="1 2">
    <name type="scientific">Talaromyces atroroseus</name>
    <dbReference type="NCBI Taxonomy" id="1441469"/>
    <lineage>
        <taxon>Eukaryota</taxon>
        <taxon>Fungi</taxon>
        <taxon>Dikarya</taxon>
        <taxon>Ascomycota</taxon>
        <taxon>Pezizomycotina</taxon>
        <taxon>Eurotiomycetes</taxon>
        <taxon>Eurotiomycetidae</taxon>
        <taxon>Eurotiales</taxon>
        <taxon>Trichocomaceae</taxon>
        <taxon>Talaromyces</taxon>
        <taxon>Talaromyces sect. Trachyspermi</taxon>
    </lineage>
</organism>
<dbReference type="InterPro" id="IPR035810">
    <property type="entry name" value="PEBP_euk"/>
</dbReference>
<dbReference type="PANTHER" id="PTHR11362:SF78">
    <property type="entry name" value="PROTEASE INHIBITOR"/>
    <property type="match status" value="1"/>
</dbReference>
<gene>
    <name evidence="1" type="ORF">UA08_05237</name>
</gene>
<dbReference type="GO" id="GO:0046578">
    <property type="term" value="P:regulation of Ras protein signal transduction"/>
    <property type="evidence" value="ECO:0007669"/>
    <property type="project" value="TreeGrafter"/>
</dbReference>
<dbReference type="OrthoDB" id="2506647at2759"/>
<dbReference type="CDD" id="cd00866">
    <property type="entry name" value="PEBP_euk"/>
    <property type="match status" value="1"/>
</dbReference>
<dbReference type="EMBL" id="LFMY01000007">
    <property type="protein sequence ID" value="OKL59739.1"/>
    <property type="molecule type" value="Genomic_DNA"/>
</dbReference>
<keyword evidence="2" id="KW-1185">Reference proteome</keyword>
<dbReference type="RefSeq" id="XP_020119860.1">
    <property type="nucleotide sequence ID" value="XM_020267537.1"/>
</dbReference>
<dbReference type="GeneID" id="31004993"/>
<dbReference type="Pfam" id="PF01161">
    <property type="entry name" value="PBP"/>
    <property type="match status" value="1"/>
</dbReference>
<reference evidence="1 2" key="1">
    <citation type="submission" date="2015-06" db="EMBL/GenBank/DDBJ databases">
        <title>Talaromyces atroroseus IBT 11181 draft genome.</title>
        <authorList>
            <person name="Rasmussen K.B."/>
            <person name="Rasmussen S."/>
            <person name="Petersen B."/>
            <person name="Sicheritz-Ponten T."/>
            <person name="Mortensen U.H."/>
            <person name="Thrane U."/>
        </authorList>
    </citation>
    <scope>NUCLEOTIDE SEQUENCE [LARGE SCALE GENOMIC DNA]</scope>
    <source>
        <strain evidence="1 2">IBT 11181</strain>
    </source>
</reference>
<comment type="caution">
    <text evidence="1">The sequence shown here is derived from an EMBL/GenBank/DDBJ whole genome shotgun (WGS) entry which is preliminary data.</text>
</comment>
<name>A0A225AVV5_TALAT</name>
<dbReference type="InterPro" id="IPR008914">
    <property type="entry name" value="PEBP"/>
</dbReference>
<sequence length="186" mass="20338">MPSSKNINSYLEEIKKDQSKTLGLSIGPHKDVATGAKIPKADGQSPPELRLPASLAFSTDTYIMIAIDIDAPFVSWPGLGPILHWVQPGFKHDPSTGVLTSSEPFIANYIGPAPPPPSSPHRYCFFLYKQPESLDVSKYAPKDGKKVGNFARMWFDLEKYEKELGLTGGIVAGNYFCVLTSKLGTH</sequence>
<dbReference type="GO" id="GO:0005543">
    <property type="term" value="F:phospholipid binding"/>
    <property type="evidence" value="ECO:0007669"/>
    <property type="project" value="TreeGrafter"/>
</dbReference>
<dbReference type="AlphaFoldDB" id="A0A225AVV5"/>
<proteinExistence type="predicted"/>
<dbReference type="STRING" id="1441469.A0A225AVV5"/>
<evidence type="ECO:0000313" key="2">
    <source>
        <dbReference type="Proteomes" id="UP000214365"/>
    </source>
</evidence>
<accession>A0A225AVV5</accession>
<dbReference type="Proteomes" id="UP000214365">
    <property type="component" value="Unassembled WGS sequence"/>
</dbReference>
<dbReference type="GO" id="GO:0030414">
    <property type="term" value="F:peptidase inhibitor activity"/>
    <property type="evidence" value="ECO:0007669"/>
    <property type="project" value="TreeGrafter"/>
</dbReference>
<protein>
    <submittedName>
        <fullName evidence="1">Uncharacterized protein</fullName>
    </submittedName>
</protein>
<dbReference type="InterPro" id="IPR036610">
    <property type="entry name" value="PEBP-like_sf"/>
</dbReference>
<dbReference type="Gene3D" id="3.90.280.10">
    <property type="entry name" value="PEBP-like"/>
    <property type="match status" value="1"/>
</dbReference>
<dbReference type="GO" id="GO:0030162">
    <property type="term" value="P:regulation of proteolysis"/>
    <property type="evidence" value="ECO:0007669"/>
    <property type="project" value="TreeGrafter"/>
</dbReference>
<dbReference type="PANTHER" id="PTHR11362">
    <property type="entry name" value="PHOSPHATIDYLETHANOLAMINE-BINDING PROTEIN"/>
    <property type="match status" value="1"/>
</dbReference>
<evidence type="ECO:0000313" key="1">
    <source>
        <dbReference type="EMBL" id="OKL59739.1"/>
    </source>
</evidence>